<name>A0AA48HQE5_9FLAO</name>
<dbReference type="RefSeq" id="WP_338194579.1">
    <property type="nucleotide sequence ID" value="NZ_AP027268.1"/>
</dbReference>
<organism evidence="1 2">
    <name type="scientific">Flagellimonas marinaquae</name>
    <dbReference type="NCBI Taxonomy" id="254955"/>
    <lineage>
        <taxon>Bacteria</taxon>
        <taxon>Pseudomonadati</taxon>
        <taxon>Bacteroidota</taxon>
        <taxon>Flavobacteriia</taxon>
        <taxon>Flavobacteriales</taxon>
        <taxon>Flavobacteriaceae</taxon>
        <taxon>Flagellimonas</taxon>
    </lineage>
</organism>
<proteinExistence type="predicted"/>
<dbReference type="AlphaFoldDB" id="A0AA48HQE5"/>
<keyword evidence="2" id="KW-1185">Reference proteome</keyword>
<evidence type="ECO:0000313" key="1">
    <source>
        <dbReference type="EMBL" id="BDW93764.1"/>
    </source>
</evidence>
<dbReference type="InterPro" id="IPR046732">
    <property type="entry name" value="DUF6624"/>
</dbReference>
<gene>
    <name evidence="1" type="ORF">MACH07_25960</name>
</gene>
<sequence>MKYILLTSLLLVMGCTNTSKSKEVSAKKETQENLIAILDTIWQTEQGPIRLRDSIGRAVGFESEAFKKQNEIYHKNHDKNEKKVLQILDSIGWPSKEIIGEQGNLTICNVLQHSSLEVREKYLPLMRKAVKDKELSARFLVRAVDRIATDKNELQIYGQQMKYYPETQSFNLWPIKDPENLEKRRAEMGLDSISEFLKRKRVDFKWDLEEQIKRSEEFILAKENANQ</sequence>
<accession>A0AA48HQE5</accession>
<dbReference type="Proteomes" id="UP001330184">
    <property type="component" value="Chromosome"/>
</dbReference>
<dbReference type="EMBL" id="AP027268">
    <property type="protein sequence ID" value="BDW93764.1"/>
    <property type="molecule type" value="Genomic_DNA"/>
</dbReference>
<dbReference type="Pfam" id="PF20329">
    <property type="entry name" value="DUF6624"/>
    <property type="match status" value="1"/>
</dbReference>
<protein>
    <submittedName>
        <fullName evidence="1">Uncharacterized protein</fullName>
    </submittedName>
</protein>
<reference evidence="1 2" key="1">
    <citation type="submission" date="2023-01" db="EMBL/GenBank/DDBJ databases">
        <title>Complete genome sequence of Muricauda aquimarina strain IFOP_LL357.</title>
        <authorList>
            <person name="Gajardo G."/>
            <person name="Ueki S."/>
            <person name="Maruyama F."/>
        </authorList>
    </citation>
    <scope>NUCLEOTIDE SEQUENCE [LARGE SCALE GENOMIC DNA]</scope>
    <source>
        <strain evidence="1 2">IFOP_LL357</strain>
    </source>
</reference>
<evidence type="ECO:0000313" key="2">
    <source>
        <dbReference type="Proteomes" id="UP001330184"/>
    </source>
</evidence>
<dbReference type="PROSITE" id="PS51257">
    <property type="entry name" value="PROKAR_LIPOPROTEIN"/>
    <property type="match status" value="1"/>
</dbReference>